<sequence length="83" mass="9257">MELRLIGRAPSVLNKQVLLPSVIYQNLQDNYYGTLANSDISDEAWSDGHQGLSRNLQDNYYGTLANSDISDEAWSDGHQGLSR</sequence>
<dbReference type="EMBL" id="JASPKY010000543">
    <property type="protein sequence ID" value="KAK9693423.1"/>
    <property type="molecule type" value="Genomic_DNA"/>
</dbReference>
<evidence type="ECO:0000313" key="2">
    <source>
        <dbReference type="Proteomes" id="UP001458880"/>
    </source>
</evidence>
<evidence type="ECO:0000313" key="1">
    <source>
        <dbReference type="EMBL" id="KAK9693423.1"/>
    </source>
</evidence>
<gene>
    <name evidence="1" type="ORF">QE152_g34206</name>
</gene>
<dbReference type="Proteomes" id="UP001458880">
    <property type="component" value="Unassembled WGS sequence"/>
</dbReference>
<reference evidence="1 2" key="1">
    <citation type="journal article" date="2024" name="BMC Genomics">
        <title>De novo assembly and annotation of Popillia japonica's genome with initial clues to its potential as an invasive pest.</title>
        <authorList>
            <person name="Cucini C."/>
            <person name="Boschi S."/>
            <person name="Funari R."/>
            <person name="Cardaioli E."/>
            <person name="Iannotti N."/>
            <person name="Marturano G."/>
            <person name="Paoli F."/>
            <person name="Bruttini M."/>
            <person name="Carapelli A."/>
            <person name="Frati F."/>
            <person name="Nardi F."/>
        </authorList>
    </citation>
    <scope>NUCLEOTIDE SEQUENCE [LARGE SCALE GENOMIC DNA]</scope>
    <source>
        <strain evidence="1">DMR45628</strain>
    </source>
</reference>
<organism evidence="1 2">
    <name type="scientific">Popillia japonica</name>
    <name type="common">Japanese beetle</name>
    <dbReference type="NCBI Taxonomy" id="7064"/>
    <lineage>
        <taxon>Eukaryota</taxon>
        <taxon>Metazoa</taxon>
        <taxon>Ecdysozoa</taxon>
        <taxon>Arthropoda</taxon>
        <taxon>Hexapoda</taxon>
        <taxon>Insecta</taxon>
        <taxon>Pterygota</taxon>
        <taxon>Neoptera</taxon>
        <taxon>Endopterygota</taxon>
        <taxon>Coleoptera</taxon>
        <taxon>Polyphaga</taxon>
        <taxon>Scarabaeiformia</taxon>
        <taxon>Scarabaeidae</taxon>
        <taxon>Rutelinae</taxon>
        <taxon>Popillia</taxon>
    </lineage>
</organism>
<accession>A0AAW1IUD5</accession>
<proteinExistence type="predicted"/>
<comment type="caution">
    <text evidence="1">The sequence shown here is derived from an EMBL/GenBank/DDBJ whole genome shotgun (WGS) entry which is preliminary data.</text>
</comment>
<name>A0AAW1IUD5_POPJA</name>
<dbReference type="AlphaFoldDB" id="A0AAW1IUD5"/>
<protein>
    <submittedName>
        <fullName evidence="1">Uncharacterized protein</fullName>
    </submittedName>
</protein>
<keyword evidence="2" id="KW-1185">Reference proteome</keyword>